<dbReference type="RefSeq" id="WP_189531247.1">
    <property type="nucleotide sequence ID" value="NZ_BMYX01000002.1"/>
</dbReference>
<dbReference type="AlphaFoldDB" id="A0A918U7T5"/>
<dbReference type="InterPro" id="IPR050565">
    <property type="entry name" value="LYPA1-2/EST-like"/>
</dbReference>
<dbReference type="Pfam" id="PF02230">
    <property type="entry name" value="Abhydrolase_2"/>
    <property type="match status" value="1"/>
</dbReference>
<proteinExistence type="inferred from homology"/>
<evidence type="ECO:0000256" key="1">
    <source>
        <dbReference type="ARBA" id="ARBA00006499"/>
    </source>
</evidence>
<evidence type="ECO:0000256" key="2">
    <source>
        <dbReference type="ARBA" id="ARBA00022801"/>
    </source>
</evidence>
<evidence type="ECO:0000313" key="5">
    <source>
        <dbReference type="Proteomes" id="UP000645257"/>
    </source>
</evidence>
<comment type="similarity">
    <text evidence="1">Belongs to the AB hydrolase superfamily. AB hydrolase 2 family.</text>
</comment>
<dbReference type="Gene3D" id="3.40.50.1820">
    <property type="entry name" value="alpha/beta hydrolase"/>
    <property type="match status" value="1"/>
</dbReference>
<name>A0A918U7T5_9NEIS</name>
<gene>
    <name evidence="4" type="ORF">GCM10011289_06970</name>
</gene>
<dbReference type="PANTHER" id="PTHR10655:SF17">
    <property type="entry name" value="LYSOPHOSPHOLIPASE-LIKE PROTEIN 1"/>
    <property type="match status" value="1"/>
</dbReference>
<keyword evidence="2" id="KW-0378">Hydrolase</keyword>
<evidence type="ECO:0000313" key="4">
    <source>
        <dbReference type="EMBL" id="GGY06995.1"/>
    </source>
</evidence>
<reference evidence="4" key="2">
    <citation type="submission" date="2020-09" db="EMBL/GenBank/DDBJ databases">
        <authorList>
            <person name="Sun Q."/>
            <person name="Kim S."/>
        </authorList>
    </citation>
    <scope>NUCLEOTIDE SEQUENCE</scope>
    <source>
        <strain evidence="4">KCTC 32182</strain>
    </source>
</reference>
<dbReference type="InterPro" id="IPR003140">
    <property type="entry name" value="PLipase/COase/thioEstase"/>
</dbReference>
<dbReference type="SUPFAM" id="SSF53474">
    <property type="entry name" value="alpha/beta-Hydrolases"/>
    <property type="match status" value="1"/>
</dbReference>
<keyword evidence="5" id="KW-1185">Reference proteome</keyword>
<dbReference type="EMBL" id="BMYX01000002">
    <property type="protein sequence ID" value="GGY06995.1"/>
    <property type="molecule type" value="Genomic_DNA"/>
</dbReference>
<organism evidence="4 5">
    <name type="scientific">Paludibacterium paludis</name>
    <dbReference type="NCBI Taxonomy" id="1225769"/>
    <lineage>
        <taxon>Bacteria</taxon>
        <taxon>Pseudomonadati</taxon>
        <taxon>Pseudomonadota</taxon>
        <taxon>Betaproteobacteria</taxon>
        <taxon>Neisseriales</taxon>
        <taxon>Chromobacteriaceae</taxon>
        <taxon>Paludibacterium</taxon>
    </lineage>
</organism>
<sequence>MAWQQFDRGWRLAARDGEANSLVILLHGAGGESRDLLPLAEAWRDALPHTAFVSFDGGETFGGRRGGRVWYGLGGIDTASRRARVAAAYPGLHALIDREMAYWKALPARVALAGFSQGAIMALHHVVSDPVGVAGVVGYSGRLASAVSAYNPAKVTLIHGLGDTVIPFQETVSAAKTLHDSGFRAEHVLLPGVAHGISSEGVELGRDALTRLFA</sequence>
<feature type="domain" description="Phospholipase/carboxylesterase/thioesterase" evidence="3">
    <location>
        <begin position="15"/>
        <end position="203"/>
    </location>
</feature>
<reference evidence="4" key="1">
    <citation type="journal article" date="2014" name="Int. J. Syst. Evol. Microbiol.">
        <title>Complete genome sequence of Corynebacterium casei LMG S-19264T (=DSM 44701T), isolated from a smear-ripened cheese.</title>
        <authorList>
            <consortium name="US DOE Joint Genome Institute (JGI-PGF)"/>
            <person name="Walter F."/>
            <person name="Albersmeier A."/>
            <person name="Kalinowski J."/>
            <person name="Ruckert C."/>
        </authorList>
    </citation>
    <scope>NUCLEOTIDE SEQUENCE</scope>
    <source>
        <strain evidence="4">KCTC 32182</strain>
    </source>
</reference>
<dbReference type="PANTHER" id="PTHR10655">
    <property type="entry name" value="LYSOPHOSPHOLIPASE-RELATED"/>
    <property type="match status" value="1"/>
</dbReference>
<dbReference type="InterPro" id="IPR029058">
    <property type="entry name" value="AB_hydrolase_fold"/>
</dbReference>
<protein>
    <recommendedName>
        <fullName evidence="3">Phospholipase/carboxylesterase/thioesterase domain-containing protein</fullName>
    </recommendedName>
</protein>
<comment type="caution">
    <text evidence="4">The sequence shown here is derived from an EMBL/GenBank/DDBJ whole genome shotgun (WGS) entry which is preliminary data.</text>
</comment>
<dbReference type="GO" id="GO:0016787">
    <property type="term" value="F:hydrolase activity"/>
    <property type="evidence" value="ECO:0007669"/>
    <property type="project" value="UniProtKB-KW"/>
</dbReference>
<accession>A0A918U7T5</accession>
<dbReference type="Proteomes" id="UP000645257">
    <property type="component" value="Unassembled WGS sequence"/>
</dbReference>
<evidence type="ECO:0000259" key="3">
    <source>
        <dbReference type="Pfam" id="PF02230"/>
    </source>
</evidence>